<feature type="compositionally biased region" description="Basic and acidic residues" evidence="1">
    <location>
        <begin position="1"/>
        <end position="13"/>
    </location>
</feature>
<feature type="compositionally biased region" description="Basic and acidic residues" evidence="1">
    <location>
        <begin position="66"/>
        <end position="75"/>
    </location>
</feature>
<reference evidence="2 3" key="1">
    <citation type="submission" date="2011-03" db="EMBL/GenBank/DDBJ databases">
        <authorList>
            <person name="Muzny D."/>
            <person name="Qin X."/>
            <person name="Deng J."/>
            <person name="Jiang H."/>
            <person name="Liu Y."/>
            <person name="Qu J."/>
            <person name="Song X.-Z."/>
            <person name="Zhang L."/>
            <person name="Thornton R."/>
            <person name="Coyle M."/>
            <person name="Francisco L."/>
            <person name="Jackson L."/>
            <person name="Javaid M."/>
            <person name="Korchina V."/>
            <person name="Kovar C."/>
            <person name="Mata R."/>
            <person name="Mathew T."/>
            <person name="Ngo R."/>
            <person name="Nguyen L."/>
            <person name="Nguyen N."/>
            <person name="Okwuonu G."/>
            <person name="Ongeri F."/>
            <person name="Pham C."/>
            <person name="Simmons D."/>
            <person name="Wilczek-Boney K."/>
            <person name="Hale W."/>
            <person name="Jakkamsetti A."/>
            <person name="Pham P."/>
            <person name="Ruth R."/>
            <person name="San Lucas F."/>
            <person name="Warren J."/>
            <person name="Zhang J."/>
            <person name="Zhao Z."/>
            <person name="Zhou C."/>
            <person name="Zhu D."/>
            <person name="Lee S."/>
            <person name="Bess C."/>
            <person name="Blankenburg K."/>
            <person name="Forbes L."/>
            <person name="Fu Q."/>
            <person name="Gubbala S."/>
            <person name="Hirani K."/>
            <person name="Jayaseelan J.C."/>
            <person name="Lara F."/>
            <person name="Munidasa M."/>
            <person name="Palculict T."/>
            <person name="Patil S."/>
            <person name="Pu L.-L."/>
            <person name="Saada N."/>
            <person name="Tang L."/>
            <person name="Weissenberger G."/>
            <person name="Zhu Y."/>
            <person name="Hemphill L."/>
            <person name="Shang Y."/>
            <person name="Youmans B."/>
            <person name="Ayvaz T."/>
            <person name="Ross M."/>
            <person name="Santibanez J."/>
            <person name="Aqrawi P."/>
            <person name="Gross S."/>
            <person name="Joshi V."/>
            <person name="Fowler G."/>
            <person name="Nazareth L."/>
            <person name="Reid J."/>
            <person name="Worley K."/>
            <person name="Petrosino J."/>
            <person name="Highlander S."/>
            <person name="Gibbs R."/>
        </authorList>
    </citation>
    <scope>NUCLEOTIDE SEQUENCE [LARGE SCALE GENOMIC DNA]</scope>
    <source>
        <strain evidence="2 3">SK49</strain>
    </source>
</reference>
<dbReference type="Proteomes" id="UP000006459">
    <property type="component" value="Unassembled WGS sequence"/>
</dbReference>
<evidence type="ECO:0000256" key="1">
    <source>
        <dbReference type="SAM" id="MobiDB-lite"/>
    </source>
</evidence>
<evidence type="ECO:0000313" key="2">
    <source>
        <dbReference type="EMBL" id="EGJ39770.1"/>
    </source>
</evidence>
<gene>
    <name evidence="2" type="ORF">HMPREF9380_0968</name>
</gene>
<protein>
    <recommendedName>
        <fullName evidence="4">A nuclease family of the HNH/ENDO VII superfamily with conserved AHH</fullName>
    </recommendedName>
</protein>
<proteinExistence type="predicted"/>
<dbReference type="HOGENOM" id="CLU_1142110_0_0_9"/>
<feature type="region of interest" description="Disordered" evidence="1">
    <location>
        <begin position="1"/>
        <end position="108"/>
    </location>
</feature>
<dbReference type="EMBL" id="AFFO01000008">
    <property type="protein sequence ID" value="EGJ39770.1"/>
    <property type="molecule type" value="Genomic_DNA"/>
</dbReference>
<dbReference type="InterPro" id="IPR032871">
    <property type="entry name" value="AHH_dom_containing"/>
</dbReference>
<dbReference type="eggNOG" id="COG5585">
    <property type="taxonomic scope" value="Bacteria"/>
</dbReference>
<name>F3UWT0_STRSA</name>
<dbReference type="AlphaFoldDB" id="F3UWT0"/>
<evidence type="ECO:0000313" key="3">
    <source>
        <dbReference type="Proteomes" id="UP000006459"/>
    </source>
</evidence>
<feature type="compositionally biased region" description="Basic and acidic residues" evidence="1">
    <location>
        <begin position="22"/>
        <end position="34"/>
    </location>
</feature>
<dbReference type="PATRIC" id="fig|888808.3.peg.950"/>
<evidence type="ECO:0008006" key="4">
    <source>
        <dbReference type="Google" id="ProtNLM"/>
    </source>
</evidence>
<dbReference type="Pfam" id="PF14412">
    <property type="entry name" value="AHH"/>
    <property type="match status" value="1"/>
</dbReference>
<organism evidence="2 3">
    <name type="scientific">Streptococcus sanguinis SK49</name>
    <dbReference type="NCBI Taxonomy" id="888808"/>
    <lineage>
        <taxon>Bacteria</taxon>
        <taxon>Bacillati</taxon>
        <taxon>Bacillota</taxon>
        <taxon>Bacilli</taxon>
        <taxon>Lactobacillales</taxon>
        <taxon>Streptococcaceae</taxon>
        <taxon>Streptococcus</taxon>
    </lineage>
</organism>
<comment type="caution">
    <text evidence="2">The sequence shown here is derived from an EMBL/GenBank/DDBJ whole genome shotgun (WGS) entry which is preliminary data.</text>
</comment>
<feature type="compositionally biased region" description="Low complexity" evidence="1">
    <location>
        <begin position="36"/>
        <end position="47"/>
    </location>
</feature>
<accession>F3UWT0</accession>
<sequence>MDVSKKPDIETSRPAEVNPTKVKPEMETKVKPDIDAAAASASAVPKVKAQEPDLPKAGQPEVTPDAGKKVQKPEEVDNPNSDKGISQQTPRVIPGQDGVVTGGSSTKLGKNMMEDMGLSRGQKWTGYQAQHIIPADMADHPVIQKMGMDLDDASNGKFLPVPDSVDTTSVSPLSRHRGYHSTYNEFVRAQLDNIDVNQSPAMLQKEVKELQRKLGILQDKGLPLYPKFGATAELWERFMKNLD</sequence>
<feature type="compositionally biased region" description="Polar residues" evidence="1">
    <location>
        <begin position="78"/>
        <end position="90"/>
    </location>
</feature>